<evidence type="ECO:0000256" key="3">
    <source>
        <dbReference type="PROSITE-ProRule" id="PRU00221"/>
    </source>
</evidence>
<dbReference type="OrthoDB" id="134501at2"/>
<dbReference type="InterPro" id="IPR015943">
    <property type="entry name" value="WD40/YVTN_repeat-like_dom_sf"/>
</dbReference>
<feature type="repeat" description="WD" evidence="3">
    <location>
        <begin position="668"/>
        <end position="709"/>
    </location>
</feature>
<proteinExistence type="predicted"/>
<dbReference type="PROSITE" id="PS50082">
    <property type="entry name" value="WD_REPEATS_2"/>
    <property type="match status" value="8"/>
</dbReference>
<dbReference type="SUPFAM" id="SSF50978">
    <property type="entry name" value="WD40 repeat-like"/>
    <property type="match status" value="2"/>
</dbReference>
<dbReference type="InterPro" id="IPR020472">
    <property type="entry name" value="WD40_PAC1"/>
</dbReference>
<reference evidence="6 7" key="1">
    <citation type="submission" date="2019-09" db="EMBL/GenBank/DDBJ databases">
        <authorList>
            <person name="Wang X."/>
        </authorList>
    </citation>
    <scope>NUCLEOTIDE SEQUENCE [LARGE SCALE GENOMIC DNA]</scope>
    <source>
        <strain evidence="6 7">CICC 11023</strain>
    </source>
</reference>
<dbReference type="InterPro" id="IPR027417">
    <property type="entry name" value="P-loop_NTPase"/>
</dbReference>
<dbReference type="PROSITE" id="PS00678">
    <property type="entry name" value="WD_REPEATS_1"/>
    <property type="match status" value="6"/>
</dbReference>
<evidence type="ECO:0000256" key="1">
    <source>
        <dbReference type="ARBA" id="ARBA00022574"/>
    </source>
</evidence>
<dbReference type="PANTHER" id="PTHR19879">
    <property type="entry name" value="TRANSCRIPTION INITIATION FACTOR TFIID"/>
    <property type="match status" value="1"/>
</dbReference>
<evidence type="ECO:0000256" key="4">
    <source>
        <dbReference type="SAM" id="MobiDB-lite"/>
    </source>
</evidence>
<dbReference type="Pfam" id="PF20703">
    <property type="entry name" value="nSTAND1"/>
    <property type="match status" value="1"/>
</dbReference>
<feature type="repeat" description="WD" evidence="3">
    <location>
        <begin position="714"/>
        <end position="755"/>
    </location>
</feature>
<feature type="repeat" description="WD" evidence="3">
    <location>
        <begin position="804"/>
        <end position="845"/>
    </location>
</feature>
<dbReference type="EMBL" id="VXLC01000021">
    <property type="protein sequence ID" value="KAA8884425.1"/>
    <property type="molecule type" value="Genomic_DNA"/>
</dbReference>
<dbReference type="SMART" id="SM00320">
    <property type="entry name" value="WD40"/>
    <property type="match status" value="13"/>
</dbReference>
<keyword evidence="2" id="KW-0677">Repeat</keyword>
<dbReference type="Gene3D" id="2.130.10.10">
    <property type="entry name" value="YVTN repeat-like/Quinoprotein amine dehydrogenase"/>
    <property type="match status" value="3"/>
</dbReference>
<gene>
    <name evidence="6" type="ORF">F3087_35065</name>
</gene>
<feature type="domain" description="Novel STAND NTPase 1" evidence="5">
    <location>
        <begin position="173"/>
        <end position="534"/>
    </location>
</feature>
<dbReference type="InterPro" id="IPR001680">
    <property type="entry name" value="WD40_rpt"/>
</dbReference>
<dbReference type="CDD" id="cd00200">
    <property type="entry name" value="WD40"/>
    <property type="match status" value="1"/>
</dbReference>
<feature type="repeat" description="WD" evidence="3">
    <location>
        <begin position="1077"/>
        <end position="1108"/>
    </location>
</feature>
<evidence type="ECO:0000313" key="7">
    <source>
        <dbReference type="Proteomes" id="UP000323876"/>
    </source>
</evidence>
<feature type="repeat" description="WD" evidence="3">
    <location>
        <begin position="1202"/>
        <end position="1243"/>
    </location>
</feature>
<keyword evidence="1 3" id="KW-0853">WD repeat</keyword>
<name>A0A5N0E8D2_9NOCA</name>
<feature type="repeat" description="WD" evidence="3">
    <location>
        <begin position="1113"/>
        <end position="1146"/>
    </location>
</feature>
<organism evidence="6 7">
    <name type="scientific">Nocardia colli</name>
    <dbReference type="NCBI Taxonomy" id="2545717"/>
    <lineage>
        <taxon>Bacteria</taxon>
        <taxon>Bacillati</taxon>
        <taxon>Actinomycetota</taxon>
        <taxon>Actinomycetes</taxon>
        <taxon>Mycobacteriales</taxon>
        <taxon>Nocardiaceae</taxon>
        <taxon>Nocardia</taxon>
    </lineage>
</organism>
<evidence type="ECO:0000259" key="5">
    <source>
        <dbReference type="Pfam" id="PF20703"/>
    </source>
</evidence>
<sequence>MSSFGSTTIRNGLAIAQTRRIVSPARQCPGHPTPRRTCDCPFRRPVQPPRRPPRGDSRLMDEGRRNFAVRFGELFAAAGTPPAKSVVRAANARIPDGAGKVTAQRISDWRRGNRTPATFIAVRPVLEVLIAEARRQAADNPRIDPSLLDLVRWHEDWKAAKVEPPSIDIGREPYRGLWEYRVEDRDLFFGRDDAKRQLLELISNVETSDAPAMAVLLGPSGVGKSSLLAAGLQAAPGARSPIAMTPGDDPMAALESALTDRPDGHCLLIVDRGEELFTRCANEALRQQFLTALASLAAANADAPTTVVLAFDTAHLPELLRYPLLTMVLRDHAMLLNPMTPQELREAIVRPAAATGLRIEDTLIDTLLQDLDAIDAHSSVRLPLLSFALAATWANRRGRTLSLEAYREAGGMAKACAVGAESFWSRLTDRQRDAARHVLITLTIIGPTTIVRNRMPVEQLIEESADPDATRAVIARLTRARIVVQRSGEVELVHDLLLTGWPRMAGWLAEEKEFAPARQRIEADAREWARQDRPVSLLYSRTRLEDAAAWMRRTESPNLLAREFIAASLTRQHTHTVRRQVLWSTVAVLVALALVLSGVIIVQRVSVAQEHKGVVLGQLIEQSQRVQNVDPGLSTQLALAAYRLSPDDPMARARLLATQVLPLDIASTVAHKGLVRDLALSSDRKLLASAGSDGVIRLWDVSDVRSITPAGPELTGHRDNVESVAFSPDNSVLASAGDDGTVRLWDVRDPKQARALGEFTNGPAVTALAYLPDGRTVVAGTADGSLSFLDITVPQAIQRRGAPVAAQTGAVKVLTMAPDRPVLASAGGDRTVRLWSVDDADHPTPLGAPIDSEGAVQAVALGPDGRLGTGTADGVIQVWNLDDQGQAQLIGRQQSRPVPITQLEFWRNGKMLSIADAGGTMRALNTTRRDRITAIGREIHGNSGSARSFVIVSDTQLVTAGSDGWIRTWSHAGVNVPVVFAGALSSVGFDRAGKVLVSGLRDGQVNVWDIADPFAGRSVAELTAGPPDRHGAHVALRPDGALLVAAGGGEVRLWNLTDPARPAPIGALPGTRLSGPVAFDPSGKRLLTGVDHRSLRLWDVADPARARELGQLPTGHDRELENAVFAPDRPLIAAADDDSRIHLWDVTDPHKPVETSLETDGANVRSLVFAPGGRTLYAADDHGMIRSWDVTDLAEVRDLDSVRAHSAAVRTLAIDRSGHRLATGGDDQTARVWDITDASDIRSVGQPIAAEVGWTWFLHFDPSDESRLLGIGDELSALWYTDPDVFADKLCDSAAAQIDARTWRELLPSVSYISTC</sequence>
<dbReference type="PRINTS" id="PR00320">
    <property type="entry name" value="GPROTEINBRPT"/>
</dbReference>
<keyword evidence="7" id="KW-1185">Reference proteome</keyword>
<feature type="repeat" description="WD" evidence="3">
    <location>
        <begin position="984"/>
        <end position="1010"/>
    </location>
</feature>
<dbReference type="InterPro" id="IPR049052">
    <property type="entry name" value="nSTAND1"/>
</dbReference>
<dbReference type="SUPFAM" id="SSF52540">
    <property type="entry name" value="P-loop containing nucleoside triphosphate hydrolases"/>
    <property type="match status" value="1"/>
</dbReference>
<dbReference type="PROSITE" id="PS50294">
    <property type="entry name" value="WD_REPEATS_REGION"/>
    <property type="match status" value="5"/>
</dbReference>
<dbReference type="Pfam" id="PF00400">
    <property type="entry name" value="WD40"/>
    <property type="match status" value="8"/>
</dbReference>
<dbReference type="InterPro" id="IPR036322">
    <property type="entry name" value="WD40_repeat_dom_sf"/>
</dbReference>
<dbReference type="InterPro" id="IPR019775">
    <property type="entry name" value="WD40_repeat_CS"/>
</dbReference>
<accession>A0A5N0E8D2</accession>
<comment type="caution">
    <text evidence="6">The sequence shown here is derived from an EMBL/GenBank/DDBJ whole genome shotgun (WGS) entry which is preliminary data.</text>
</comment>
<feature type="region of interest" description="Disordered" evidence="4">
    <location>
        <begin position="25"/>
        <end position="61"/>
    </location>
</feature>
<dbReference type="PANTHER" id="PTHR19879:SF9">
    <property type="entry name" value="TRANSCRIPTION INITIATION FACTOR TFIID SUBUNIT 5"/>
    <property type="match status" value="1"/>
</dbReference>
<evidence type="ECO:0000313" key="6">
    <source>
        <dbReference type="EMBL" id="KAA8884425.1"/>
    </source>
</evidence>
<dbReference type="Proteomes" id="UP000323876">
    <property type="component" value="Unassembled WGS sequence"/>
</dbReference>
<protein>
    <recommendedName>
        <fullName evidence="5">Novel STAND NTPase 1 domain-containing protein</fullName>
    </recommendedName>
</protein>
<evidence type="ECO:0000256" key="2">
    <source>
        <dbReference type="ARBA" id="ARBA00022737"/>
    </source>
</evidence>
<feature type="repeat" description="WD" evidence="3">
    <location>
        <begin position="1157"/>
        <end position="1198"/>
    </location>
</feature>